<protein>
    <submittedName>
        <fullName evidence="4">Methylase involved in ubiquinone/menaquinone biosynthesis</fullName>
    </submittedName>
</protein>
<keyword evidence="1 4" id="KW-0489">Methyltransferase</keyword>
<dbReference type="GO" id="GO:0008168">
    <property type="term" value="F:methyltransferase activity"/>
    <property type="evidence" value="ECO:0007669"/>
    <property type="project" value="UniProtKB-KW"/>
</dbReference>
<sequence>MDRQPEPELMEDPEQVRAYAEADFAVPHQQFVDRLRAFVGDPEFSGIALDLGCGPCDIGLCFAKAFPRCRIDAVDGSRAMLDYAAIRTPSIGNRIRLIHERLPFVIFPEQFYAIIFSNSLLHHLPDPQALWQTIKKAARPGTRIAVMDLLRPASLEAAMALVEAHAAGEPEILRRDFYRSLLAAFTLEEIRDQLKKAELPLNIEPISDRHVFIEGVMP</sequence>
<dbReference type="Proteomes" id="UP000005090">
    <property type="component" value="Chromosome"/>
</dbReference>
<dbReference type="STRING" id="686340.Metal_1900"/>
<evidence type="ECO:0000313" key="4">
    <source>
        <dbReference type="EMBL" id="EIC29666.1"/>
    </source>
</evidence>
<dbReference type="EMBL" id="CM001475">
    <property type="protein sequence ID" value="EIC29666.1"/>
    <property type="molecule type" value="Genomic_DNA"/>
</dbReference>
<dbReference type="CDD" id="cd02440">
    <property type="entry name" value="AdoMet_MTases"/>
    <property type="match status" value="1"/>
</dbReference>
<keyword evidence="2" id="KW-0808">Transferase</keyword>
<accession>H8GP80</accession>
<dbReference type="PANTHER" id="PTHR43861">
    <property type="entry name" value="TRANS-ACONITATE 2-METHYLTRANSFERASE-RELATED"/>
    <property type="match status" value="1"/>
</dbReference>
<keyword evidence="5" id="KW-1185">Reference proteome</keyword>
<dbReference type="Gene3D" id="3.40.50.150">
    <property type="entry name" value="Vaccinia Virus protein VP39"/>
    <property type="match status" value="1"/>
</dbReference>
<evidence type="ECO:0000256" key="2">
    <source>
        <dbReference type="ARBA" id="ARBA00022679"/>
    </source>
</evidence>
<proteinExistence type="predicted"/>
<organism evidence="4 5">
    <name type="scientific">Methylomicrobium album BG8</name>
    <dbReference type="NCBI Taxonomy" id="686340"/>
    <lineage>
        <taxon>Bacteria</taxon>
        <taxon>Pseudomonadati</taxon>
        <taxon>Pseudomonadota</taxon>
        <taxon>Gammaproteobacteria</taxon>
        <taxon>Methylococcales</taxon>
        <taxon>Methylococcaceae</taxon>
        <taxon>Methylomicrobium</taxon>
    </lineage>
</organism>
<keyword evidence="4" id="KW-0830">Ubiquinone</keyword>
<dbReference type="SUPFAM" id="SSF53335">
    <property type="entry name" value="S-adenosyl-L-methionine-dependent methyltransferases"/>
    <property type="match status" value="1"/>
</dbReference>
<evidence type="ECO:0000259" key="3">
    <source>
        <dbReference type="Pfam" id="PF13649"/>
    </source>
</evidence>
<evidence type="ECO:0000256" key="1">
    <source>
        <dbReference type="ARBA" id="ARBA00022603"/>
    </source>
</evidence>
<dbReference type="RefSeq" id="WP_005371705.1">
    <property type="nucleotide sequence ID" value="NZ_CM001475.1"/>
</dbReference>
<dbReference type="PANTHER" id="PTHR43861:SF1">
    <property type="entry name" value="TRANS-ACONITATE 2-METHYLTRANSFERASE"/>
    <property type="match status" value="1"/>
</dbReference>
<dbReference type="AlphaFoldDB" id="H8GP80"/>
<dbReference type="HOGENOM" id="CLU_108522_0_0_6"/>
<gene>
    <name evidence="4" type="ORF">Metal_1900</name>
</gene>
<reference evidence="4 5" key="1">
    <citation type="journal article" date="2013" name="Genome Announc.">
        <title>Genome Sequence of the Obligate Gammaproteobacterial Methanotroph Methylomicrobium album Strain BG8.</title>
        <authorList>
            <person name="Kits K.D."/>
            <person name="Kalyuzhnaya M.G."/>
            <person name="Klotz M.G."/>
            <person name="Jetten M.S."/>
            <person name="Op den Camp H.J."/>
            <person name="Vuilleumier S."/>
            <person name="Bringel F."/>
            <person name="Dispirito A.A."/>
            <person name="Murrell J.C."/>
            <person name="Bruce D."/>
            <person name="Cheng J.F."/>
            <person name="Copeland A."/>
            <person name="Goodwin L."/>
            <person name="Hauser L."/>
            <person name="Lajus A."/>
            <person name="Land M.L."/>
            <person name="Lapidus A."/>
            <person name="Lucas S."/>
            <person name="Medigue C."/>
            <person name="Pitluck S."/>
            <person name="Woyke T."/>
            <person name="Zeytun A."/>
            <person name="Stein L.Y."/>
        </authorList>
    </citation>
    <scope>NUCLEOTIDE SEQUENCE [LARGE SCALE GENOMIC DNA]</scope>
    <source>
        <strain evidence="4 5">BG8</strain>
    </source>
</reference>
<dbReference type="InterPro" id="IPR029063">
    <property type="entry name" value="SAM-dependent_MTases_sf"/>
</dbReference>
<name>H8GP80_METAL</name>
<dbReference type="GO" id="GO:0032259">
    <property type="term" value="P:methylation"/>
    <property type="evidence" value="ECO:0007669"/>
    <property type="project" value="UniProtKB-KW"/>
</dbReference>
<evidence type="ECO:0000313" key="5">
    <source>
        <dbReference type="Proteomes" id="UP000005090"/>
    </source>
</evidence>
<dbReference type="InterPro" id="IPR041698">
    <property type="entry name" value="Methyltransf_25"/>
</dbReference>
<dbReference type="eggNOG" id="COG2226">
    <property type="taxonomic scope" value="Bacteria"/>
</dbReference>
<dbReference type="Pfam" id="PF13649">
    <property type="entry name" value="Methyltransf_25"/>
    <property type="match status" value="1"/>
</dbReference>
<feature type="domain" description="Methyltransferase" evidence="3">
    <location>
        <begin position="49"/>
        <end position="141"/>
    </location>
</feature>